<dbReference type="Proteomes" id="UP001163603">
    <property type="component" value="Chromosome 4"/>
</dbReference>
<dbReference type="EMBL" id="CM047739">
    <property type="protein sequence ID" value="KAJ0042597.1"/>
    <property type="molecule type" value="Genomic_DNA"/>
</dbReference>
<name>A0ACC0YXN7_9ROSI</name>
<sequence length="802" mass="91414">MKKLSMTRLLSVPQLDKFISVRDEEKIKLVESVMKCYREGKPCDLSSELTSLTNNTICRMAMSTSCSGNESDAEEIKGLIKTCLVLAGKVHIGDVLGPLKVLDFSGNGKKLMSALLKYDRIVERIMKEHEEKAEKGFAPDRRMDVMDILLGIYRDPNSEMKLTRKDIKSFLLFEILICPMASSFNVMFFNCILFLISIFSLLIVRWLIKTFTNSQATIRFPPSPPALPIIGHLHLLSTQLPKCLQTLAGRYGPLMQIRIGASTYVVVSNAGVANEILKTHDINFSSKYESGPCQYNIYKGCGFITAPYGPYWRFMKKLCATKLFAGAQLDRFNHMREQELEKLIKSLMKGCDQGEACNLGVEVADLMNNLTFRMTMSKKFSGNGGEAKRMRMLILEIMELAAKFGANEVFGFLKNIDLFGNGKKIREAICRYDVFLEEIMKDYEDNLKNGEENNEDRYLMDIVLETYRDINAEVKLTRNNIKYFFMELFMASVDTTTAAIQWIMAELINRPEVFKKLRDEIESVVGFSRLVKQSDVQKLPYLQAIVKESLRLHPPAPIVFRECITDCKIKGFDVKAKTKTLVSLYAIMRDPNSWNDPDEYLPERFLSENKIDEHNEMEMKGQDFRYLPYGGGRRGCSGAAHAHSVMHATIGALVQCFDWKVKGGEKIDIIIGTYSWRGQTRHQRPSDGPWENSLPSKSLEETEKRDQFCSGNKQAGKRIRHPKSPIPPLRAVIRETLRLHPSTPLIIRECAGDCKVNGYTVKSKDRVVINVYIIMRDPDSWANPDDFMPERFLESSEKIGEH</sequence>
<keyword evidence="2" id="KW-1185">Reference proteome</keyword>
<accession>A0ACC0YXN7</accession>
<organism evidence="1 2">
    <name type="scientific">Pistacia integerrima</name>
    <dbReference type="NCBI Taxonomy" id="434235"/>
    <lineage>
        <taxon>Eukaryota</taxon>
        <taxon>Viridiplantae</taxon>
        <taxon>Streptophyta</taxon>
        <taxon>Embryophyta</taxon>
        <taxon>Tracheophyta</taxon>
        <taxon>Spermatophyta</taxon>
        <taxon>Magnoliopsida</taxon>
        <taxon>eudicotyledons</taxon>
        <taxon>Gunneridae</taxon>
        <taxon>Pentapetalae</taxon>
        <taxon>rosids</taxon>
        <taxon>malvids</taxon>
        <taxon>Sapindales</taxon>
        <taxon>Anacardiaceae</taxon>
        <taxon>Pistacia</taxon>
    </lineage>
</organism>
<evidence type="ECO:0000313" key="1">
    <source>
        <dbReference type="EMBL" id="KAJ0042597.1"/>
    </source>
</evidence>
<evidence type="ECO:0000313" key="2">
    <source>
        <dbReference type="Proteomes" id="UP001163603"/>
    </source>
</evidence>
<proteinExistence type="predicted"/>
<gene>
    <name evidence="1" type="ORF">Pint_17996</name>
</gene>
<comment type="caution">
    <text evidence="1">The sequence shown here is derived from an EMBL/GenBank/DDBJ whole genome shotgun (WGS) entry which is preliminary data.</text>
</comment>
<reference evidence="2" key="1">
    <citation type="journal article" date="2023" name="G3 (Bethesda)">
        <title>Genome assembly and association tests identify interacting loci associated with vigor, precocity, and sex in interspecific pistachio rootstocks.</title>
        <authorList>
            <person name="Palmer W."/>
            <person name="Jacygrad E."/>
            <person name="Sagayaradj S."/>
            <person name="Cavanaugh K."/>
            <person name="Han R."/>
            <person name="Bertier L."/>
            <person name="Beede B."/>
            <person name="Kafkas S."/>
            <person name="Golino D."/>
            <person name="Preece J."/>
            <person name="Michelmore R."/>
        </authorList>
    </citation>
    <scope>NUCLEOTIDE SEQUENCE [LARGE SCALE GENOMIC DNA]</scope>
</reference>
<protein>
    <submittedName>
        <fullName evidence="1">Uncharacterized protein</fullName>
    </submittedName>
</protein>